<dbReference type="GO" id="GO:0016887">
    <property type="term" value="F:ATP hydrolysis activity"/>
    <property type="evidence" value="ECO:0007669"/>
    <property type="project" value="InterPro"/>
</dbReference>
<reference evidence="6" key="1">
    <citation type="submission" date="2021-02" db="EMBL/GenBank/DDBJ databases">
        <title>Thiocyanate and organic carbon inputs drive convergent selection for specific autotrophic Afipia and Thiobacillus strains within complex microbiomes.</title>
        <authorList>
            <person name="Huddy R.J."/>
            <person name="Sachdeva R."/>
            <person name="Kadzinga F."/>
            <person name="Kantor R.S."/>
            <person name="Harrison S.T.L."/>
            <person name="Banfield J.F."/>
        </authorList>
    </citation>
    <scope>NUCLEOTIDE SEQUENCE</scope>
    <source>
        <strain evidence="6">SCN18_10_11_15_R4_P_38_20</strain>
    </source>
</reference>
<keyword evidence="2" id="KW-0813">Transport</keyword>
<evidence type="ECO:0000256" key="4">
    <source>
        <dbReference type="ARBA" id="ARBA00022840"/>
    </source>
</evidence>
<sequence length="471" mass="52689">MSQDTILMPGTPDFAVRVAALSKLYKIYASPQDFLKEILTSKVYHDEFWALKEVSFTVKRGQVVGIIGRNGAGKSTLLKILAGTLEKTYGELEVNGKISALLELGTGFNPEYSGRQNIYLSGMYMGLSKQQIAQKEEWIINFSELKDIIDRPFKTYSSGMQSRLMFSCAVSIDPDIFIVDEALATGDGFFVNKCVRRMEEICASGSTVFLVTHGVSQVAQLCDTAIWLDNGEIKLIGDPLEVVREYDYAIHVALSGGTGRIEKLETPLPEQSEILPLPENAPAEIVVSPVTPLENNIIDTGATVVEGELTVFKRGPVYIDKVEFLDDNEIPIQVVRFWDTLKIRVWYSCEGEIPSESLGIAYGIERESDLALICQFNTVNVLRDEDLLTYHDQPYRKKGGRKGYIDVRLSPLQLVPGDYLVSVGLLANIPYTSDFYEYHHRLYKLVVIRNGFPAVGAFCPISEWNHQVLEE</sequence>
<dbReference type="Proteomes" id="UP000664414">
    <property type="component" value="Unassembled WGS sequence"/>
</dbReference>
<dbReference type="GO" id="GO:0140359">
    <property type="term" value="F:ABC-type transporter activity"/>
    <property type="evidence" value="ECO:0007669"/>
    <property type="project" value="InterPro"/>
</dbReference>
<evidence type="ECO:0000259" key="5">
    <source>
        <dbReference type="PROSITE" id="PS50893"/>
    </source>
</evidence>
<dbReference type="InterPro" id="IPR003439">
    <property type="entry name" value="ABC_transporter-like_ATP-bd"/>
</dbReference>
<dbReference type="SUPFAM" id="SSF52540">
    <property type="entry name" value="P-loop containing nucleoside triphosphate hydrolases"/>
    <property type="match status" value="1"/>
</dbReference>
<dbReference type="PROSITE" id="PS50893">
    <property type="entry name" value="ABC_TRANSPORTER_2"/>
    <property type="match status" value="1"/>
</dbReference>
<dbReference type="AlphaFoldDB" id="A0A8J7PS54"/>
<feature type="domain" description="ABC transporter" evidence="5">
    <location>
        <begin position="35"/>
        <end position="255"/>
    </location>
</feature>
<gene>
    <name evidence="6" type="ORF">J0H12_01710</name>
</gene>
<dbReference type="Gene3D" id="3.40.50.300">
    <property type="entry name" value="P-loop containing nucleotide triphosphate hydrolases"/>
    <property type="match status" value="1"/>
</dbReference>
<dbReference type="GO" id="GO:0005524">
    <property type="term" value="F:ATP binding"/>
    <property type="evidence" value="ECO:0007669"/>
    <property type="project" value="UniProtKB-KW"/>
</dbReference>
<organism evidence="6 7">
    <name type="scientific">Candidatus Paracaedimonas acanthamoebae</name>
    <dbReference type="NCBI Taxonomy" id="244581"/>
    <lineage>
        <taxon>Bacteria</taxon>
        <taxon>Pseudomonadati</taxon>
        <taxon>Pseudomonadota</taxon>
        <taxon>Alphaproteobacteria</taxon>
        <taxon>Holosporales</taxon>
        <taxon>Caedimonadaceae</taxon>
        <taxon>Candidatus Paracaedimonas</taxon>
    </lineage>
</organism>
<keyword evidence="4 6" id="KW-0067">ATP-binding</keyword>
<keyword evidence="3" id="KW-0547">Nucleotide-binding</keyword>
<dbReference type="InterPro" id="IPR015860">
    <property type="entry name" value="ABC_transpr_TagH-like"/>
</dbReference>
<evidence type="ECO:0000256" key="2">
    <source>
        <dbReference type="ARBA" id="ARBA00022448"/>
    </source>
</evidence>
<proteinExistence type="inferred from homology"/>
<dbReference type="CDD" id="cd10147">
    <property type="entry name" value="Wzt_C-like"/>
    <property type="match status" value="1"/>
</dbReference>
<dbReference type="SMART" id="SM00382">
    <property type="entry name" value="AAA"/>
    <property type="match status" value="1"/>
</dbReference>
<dbReference type="InterPro" id="IPR029439">
    <property type="entry name" value="Wzt_C"/>
</dbReference>
<accession>A0A8J7PS54</accession>
<name>A0A8J7PS54_9PROT</name>
<evidence type="ECO:0000256" key="1">
    <source>
        <dbReference type="ARBA" id="ARBA00005417"/>
    </source>
</evidence>
<dbReference type="InterPro" id="IPR027417">
    <property type="entry name" value="P-loop_NTPase"/>
</dbReference>
<dbReference type="Pfam" id="PF14524">
    <property type="entry name" value="Wzt_C"/>
    <property type="match status" value="1"/>
</dbReference>
<dbReference type="CDD" id="cd03220">
    <property type="entry name" value="ABC_KpsT_Wzt"/>
    <property type="match status" value="1"/>
</dbReference>
<evidence type="ECO:0000313" key="7">
    <source>
        <dbReference type="Proteomes" id="UP000664414"/>
    </source>
</evidence>
<dbReference type="GO" id="GO:0016020">
    <property type="term" value="C:membrane"/>
    <property type="evidence" value="ECO:0007669"/>
    <property type="project" value="InterPro"/>
</dbReference>
<dbReference type="Gene3D" id="2.70.50.60">
    <property type="entry name" value="abc- transporter (atp binding component) like domain"/>
    <property type="match status" value="1"/>
</dbReference>
<dbReference type="Pfam" id="PF00005">
    <property type="entry name" value="ABC_tran"/>
    <property type="match status" value="1"/>
</dbReference>
<protein>
    <submittedName>
        <fullName evidence="6">ABC transporter ATP-binding protein</fullName>
    </submittedName>
</protein>
<comment type="caution">
    <text evidence="6">The sequence shown here is derived from an EMBL/GenBank/DDBJ whole genome shotgun (WGS) entry which is preliminary data.</text>
</comment>
<evidence type="ECO:0000256" key="3">
    <source>
        <dbReference type="ARBA" id="ARBA00022741"/>
    </source>
</evidence>
<dbReference type="PANTHER" id="PTHR46743">
    <property type="entry name" value="TEICHOIC ACIDS EXPORT ATP-BINDING PROTEIN TAGH"/>
    <property type="match status" value="1"/>
</dbReference>
<dbReference type="InterPro" id="IPR050683">
    <property type="entry name" value="Bact_Polysacc_Export_ATP-bd"/>
</dbReference>
<dbReference type="PANTHER" id="PTHR46743:SF2">
    <property type="entry name" value="TEICHOIC ACIDS EXPORT ATP-BINDING PROTEIN TAGH"/>
    <property type="match status" value="1"/>
</dbReference>
<dbReference type="EMBL" id="JAFKGL010000011">
    <property type="protein sequence ID" value="MBN9412629.1"/>
    <property type="molecule type" value="Genomic_DNA"/>
</dbReference>
<comment type="similarity">
    <text evidence="1">Belongs to the ABC transporter superfamily.</text>
</comment>
<dbReference type="PROSITE" id="PS00211">
    <property type="entry name" value="ABC_TRANSPORTER_1"/>
    <property type="match status" value="1"/>
</dbReference>
<evidence type="ECO:0000313" key="6">
    <source>
        <dbReference type="EMBL" id="MBN9412629.1"/>
    </source>
</evidence>
<dbReference type="InterPro" id="IPR003593">
    <property type="entry name" value="AAA+_ATPase"/>
</dbReference>
<dbReference type="InterPro" id="IPR017871">
    <property type="entry name" value="ABC_transporter-like_CS"/>
</dbReference>